<evidence type="ECO:0000256" key="1">
    <source>
        <dbReference type="ARBA" id="ARBA00022737"/>
    </source>
</evidence>
<dbReference type="Pfam" id="PF01436">
    <property type="entry name" value="NHL"/>
    <property type="match status" value="2"/>
</dbReference>
<dbReference type="InterPro" id="IPR001258">
    <property type="entry name" value="NHL_repeat"/>
</dbReference>
<feature type="domain" description="Teneurin NHL" evidence="4">
    <location>
        <begin position="16"/>
        <end position="71"/>
    </location>
</feature>
<feature type="domain" description="Teneurin NHL" evidence="4">
    <location>
        <begin position="75"/>
        <end position="126"/>
    </location>
</feature>
<name>A0ABV3FKB7_9NOCA</name>
<sequence length="711" mass="74987">MGQFGTLVGFAGTGEEGFSGDGGRGIDARFDHPFGVAVDSRGNVYICDVIDRRVRKVDVNGIITTFAGTGELGCSGDGGPATAASFNAPNGLAVDSADNLYICDGEGLVRKVDVRGVITTVVGDDSCGVHDGDGSHADPLPLSGPLDVAVDAHGNVYIAASEQNKVRKVADKLITTIAGTGRRGCSGDGGPATAAELNFPSGVAVDSRGNVYVSDEHNHRVRKVDSDTGIITTVAGTGEQGFSGDGGPATAARLDSPSGLTVDWADNLYIADEYNHRVRKVDPNTGIITTVAGGDSSNGEYLDRPITTTLDRSGNLYIVDINRKRVLATQLSPVPTPFYGWAGRSRDGHLEVFSRRPGGGELDHWYQSGPGGKWVCGQPSSTTGRVDGEAVIATNADGRLEVFVTYDDGTIHHGWEHALLDWEPTLNGALTPGFMALLDVDGCLEVFATAKDGTLHRNRQTTPGGADWWHHQANHDQWEHLGGDLAPGSRPAAACDGDGCLHVFARFTDNTIQHLSQNSDGSWPAQWQPLAGGRLAGNPVAVNSADGRLALFGRGLDDTLHHCWQDPALAGGWSDWIVLRAHTMTGDPVVAMTSDQRLSVLARSPDGGLYQLDETGPNLGWHKKWLPLSGSLAETIPPAVVLNNAGQLEIFARFTDGTVQHRTDTTRWQPLPVPPHHHAPASTAGNDGGKRAEADDLSPFGAGGINPSGYE</sequence>
<dbReference type="EMBL" id="JBFAIH010000060">
    <property type="protein sequence ID" value="MEV0368153.1"/>
    <property type="molecule type" value="Genomic_DNA"/>
</dbReference>
<dbReference type="Pfam" id="PF25021">
    <property type="entry name" value="TEN_NHL"/>
    <property type="match status" value="2"/>
</dbReference>
<evidence type="ECO:0000313" key="7">
    <source>
        <dbReference type="Proteomes" id="UP001551658"/>
    </source>
</evidence>
<dbReference type="RefSeq" id="WP_357988743.1">
    <property type="nucleotide sequence ID" value="NZ_JBFAIH010000060.1"/>
</dbReference>
<dbReference type="CDD" id="cd14953">
    <property type="entry name" value="NHL_like_1"/>
    <property type="match status" value="1"/>
</dbReference>
<feature type="compositionally biased region" description="Gly residues" evidence="3">
    <location>
        <begin position="701"/>
        <end position="711"/>
    </location>
</feature>
<evidence type="ECO:0000259" key="4">
    <source>
        <dbReference type="Pfam" id="PF25021"/>
    </source>
</evidence>
<proteinExistence type="predicted"/>
<feature type="repeat" description="NHL" evidence="2">
    <location>
        <begin position="184"/>
        <end position="227"/>
    </location>
</feature>
<accession>A0ABV3FKB7</accession>
<dbReference type="InterPro" id="IPR058502">
    <property type="entry name" value="PLL-like_beta-prop"/>
</dbReference>
<keyword evidence="1" id="KW-0677">Repeat</keyword>
<evidence type="ECO:0000256" key="3">
    <source>
        <dbReference type="SAM" id="MobiDB-lite"/>
    </source>
</evidence>
<gene>
    <name evidence="6" type="ORF">AB0H72_36280</name>
</gene>
<feature type="region of interest" description="Disordered" evidence="3">
    <location>
        <begin position="666"/>
        <end position="711"/>
    </location>
</feature>
<dbReference type="Pfam" id="PF26607">
    <property type="entry name" value="DUF8189"/>
    <property type="match status" value="2"/>
</dbReference>
<evidence type="ECO:0000313" key="6">
    <source>
        <dbReference type="EMBL" id="MEV0368153.1"/>
    </source>
</evidence>
<reference evidence="6 7" key="1">
    <citation type="submission" date="2024-06" db="EMBL/GenBank/DDBJ databases">
        <title>The Natural Products Discovery Center: Release of the First 8490 Sequenced Strains for Exploring Actinobacteria Biosynthetic Diversity.</title>
        <authorList>
            <person name="Kalkreuter E."/>
            <person name="Kautsar S.A."/>
            <person name="Yang D."/>
            <person name="Bader C.D."/>
            <person name="Teijaro C.N."/>
            <person name="Fluegel L."/>
            <person name="Davis C.M."/>
            <person name="Simpson J.R."/>
            <person name="Lauterbach L."/>
            <person name="Steele A.D."/>
            <person name="Gui C."/>
            <person name="Meng S."/>
            <person name="Li G."/>
            <person name="Viehrig K."/>
            <person name="Ye F."/>
            <person name="Su P."/>
            <person name="Kiefer A.F."/>
            <person name="Nichols A."/>
            <person name="Cepeda A.J."/>
            <person name="Yan W."/>
            <person name="Fan B."/>
            <person name="Jiang Y."/>
            <person name="Adhikari A."/>
            <person name="Zheng C.-J."/>
            <person name="Schuster L."/>
            <person name="Cowan T.M."/>
            <person name="Smanski M.J."/>
            <person name="Chevrette M.G."/>
            <person name="De Carvalho L.P.S."/>
            <person name="Shen B."/>
        </authorList>
    </citation>
    <scope>NUCLEOTIDE SEQUENCE [LARGE SCALE GENOMIC DNA]</scope>
    <source>
        <strain evidence="6 7">NPDC050671</strain>
    </source>
</reference>
<dbReference type="SUPFAM" id="SSF89372">
    <property type="entry name" value="Fucose-specific lectin"/>
    <property type="match status" value="2"/>
</dbReference>
<feature type="domain" description="PLL-like beta propeller" evidence="5">
    <location>
        <begin position="346"/>
        <end position="470"/>
    </location>
</feature>
<comment type="caution">
    <text evidence="6">The sequence shown here is derived from an EMBL/GenBank/DDBJ whole genome shotgun (WGS) entry which is preliminary data.</text>
</comment>
<dbReference type="Proteomes" id="UP001551658">
    <property type="component" value="Unassembled WGS sequence"/>
</dbReference>
<dbReference type="PANTHER" id="PTHR46388:SF2">
    <property type="entry name" value="NHL REPEAT-CONTAINING PROTEIN 2"/>
    <property type="match status" value="1"/>
</dbReference>
<feature type="domain" description="PLL-like beta propeller" evidence="5">
    <location>
        <begin position="474"/>
        <end position="665"/>
    </location>
</feature>
<dbReference type="SUPFAM" id="SSF101898">
    <property type="entry name" value="NHL repeat"/>
    <property type="match status" value="1"/>
</dbReference>
<dbReference type="InterPro" id="IPR056822">
    <property type="entry name" value="TEN_NHL"/>
</dbReference>
<dbReference type="PANTHER" id="PTHR46388">
    <property type="entry name" value="NHL REPEAT-CONTAINING PROTEIN 2"/>
    <property type="match status" value="1"/>
</dbReference>
<dbReference type="CDD" id="cd22954">
    <property type="entry name" value="PLL_lectin"/>
    <property type="match status" value="1"/>
</dbReference>
<evidence type="ECO:0000259" key="5">
    <source>
        <dbReference type="Pfam" id="PF26607"/>
    </source>
</evidence>
<keyword evidence="7" id="KW-1185">Reference proteome</keyword>
<dbReference type="InterPro" id="IPR011042">
    <property type="entry name" value="6-blade_b-propeller_TolB-like"/>
</dbReference>
<dbReference type="Gene3D" id="2.120.10.30">
    <property type="entry name" value="TolB, C-terminal domain"/>
    <property type="match status" value="4"/>
</dbReference>
<dbReference type="Gene3D" id="2.120.10.70">
    <property type="entry name" value="Fucose-specific lectin"/>
    <property type="match status" value="1"/>
</dbReference>
<feature type="repeat" description="NHL" evidence="2">
    <location>
        <begin position="241"/>
        <end position="284"/>
    </location>
</feature>
<dbReference type="PROSITE" id="PS51125">
    <property type="entry name" value="NHL"/>
    <property type="match status" value="2"/>
</dbReference>
<evidence type="ECO:0000256" key="2">
    <source>
        <dbReference type="PROSITE-ProRule" id="PRU00504"/>
    </source>
</evidence>
<evidence type="ECO:0008006" key="8">
    <source>
        <dbReference type="Google" id="ProtNLM"/>
    </source>
</evidence>
<organism evidence="6 7">
    <name type="scientific">Nocardia fusca</name>
    <dbReference type="NCBI Taxonomy" id="941183"/>
    <lineage>
        <taxon>Bacteria</taxon>
        <taxon>Bacillati</taxon>
        <taxon>Actinomycetota</taxon>
        <taxon>Actinomycetes</taxon>
        <taxon>Mycobacteriales</taxon>
        <taxon>Nocardiaceae</taxon>
        <taxon>Nocardia</taxon>
    </lineage>
</organism>
<protein>
    <recommendedName>
        <fullName evidence="8">NHL repeat-containing protein</fullName>
    </recommendedName>
</protein>